<reference evidence="2 3" key="1">
    <citation type="submission" date="2018-04" db="EMBL/GenBank/DDBJ databases">
        <title>The genome of golden apple snail Pomacea canaliculata provides insight into stress tolerance and invasive adaptation.</title>
        <authorList>
            <person name="Liu C."/>
            <person name="Liu B."/>
            <person name="Ren Y."/>
            <person name="Zhang Y."/>
            <person name="Wang H."/>
            <person name="Li S."/>
            <person name="Jiang F."/>
            <person name="Yin L."/>
            <person name="Zhang G."/>
            <person name="Qian W."/>
            <person name="Fan W."/>
        </authorList>
    </citation>
    <scope>NUCLEOTIDE SEQUENCE [LARGE SCALE GENOMIC DNA]</scope>
    <source>
        <strain evidence="2">SZHN2017</strain>
        <tissue evidence="2">Muscle</tissue>
    </source>
</reference>
<protein>
    <submittedName>
        <fullName evidence="2">Uncharacterized protein</fullName>
    </submittedName>
</protein>
<gene>
    <name evidence="2" type="ORF">C0Q70_21122</name>
</gene>
<comment type="caution">
    <text evidence="2">The sequence shown here is derived from an EMBL/GenBank/DDBJ whole genome shotgun (WGS) entry which is preliminary data.</text>
</comment>
<sequence>MDMTPRRTQSAKKPRLRFVDLSLDGAELGKKAESDNGKFPLGGYKKSKRSPIGIYSYDKPRDYQHQLREDIERLLDSEVLEVHGSPTWTLEAHRQPTHSGESPLLTNKYLASSKHDVINGTAKWSKESLNPRRCSAPPVYQGALYYRPNRAHQYLSATELRDAAENDVIVKYGRPTRTTLLRARQRSKTGSFNAYEIRRELVQRMEEIKNGSIFSNPKDFAQNHTDIDGEPFHYFVTGARYNRAHCLDARSLTQYGVYLPRCNPLGWFVLEQRLAEMADGSPDSPRSDVDEGSAPVVAPSRPTTAPGFGRRVGPATPSAPRQAWGDASSSMHIVGADNNTKKHDEHAVVEEIIKWPQRVSGKDARSADESPYDSQQPPPSPVVPSVKSDSALPAVKPEVDAERNAEPDPPGPEPEVKLTSAPKRRPILVDRSVNVPSVVGSYLAAEDDGNAQESQNEAHKPDVSVADESTGDGEGQATTGDRKDERDTGGEDREGRRLP</sequence>
<feature type="compositionally biased region" description="Basic and acidic residues" evidence="1">
    <location>
        <begin position="339"/>
        <end position="353"/>
    </location>
</feature>
<feature type="region of interest" description="Disordered" evidence="1">
    <location>
        <begin position="278"/>
        <end position="499"/>
    </location>
</feature>
<evidence type="ECO:0000313" key="3">
    <source>
        <dbReference type="Proteomes" id="UP000245119"/>
    </source>
</evidence>
<keyword evidence="3" id="KW-1185">Reference proteome</keyword>
<proteinExistence type="predicted"/>
<feature type="compositionally biased region" description="Basic and acidic residues" evidence="1">
    <location>
        <begin position="480"/>
        <end position="499"/>
    </location>
</feature>
<dbReference type="Proteomes" id="UP000245119">
    <property type="component" value="Linkage Group LG14"/>
</dbReference>
<evidence type="ECO:0000256" key="1">
    <source>
        <dbReference type="SAM" id="MobiDB-lite"/>
    </source>
</evidence>
<name>A0A2T7NBQ1_POMCA</name>
<evidence type="ECO:0000313" key="2">
    <source>
        <dbReference type="EMBL" id="PVD18572.1"/>
    </source>
</evidence>
<feature type="compositionally biased region" description="Basic and acidic residues" evidence="1">
    <location>
        <begin position="397"/>
        <end position="406"/>
    </location>
</feature>
<dbReference type="OrthoDB" id="10039170at2759"/>
<organism evidence="2 3">
    <name type="scientific">Pomacea canaliculata</name>
    <name type="common">Golden apple snail</name>
    <dbReference type="NCBI Taxonomy" id="400727"/>
    <lineage>
        <taxon>Eukaryota</taxon>
        <taxon>Metazoa</taxon>
        <taxon>Spiralia</taxon>
        <taxon>Lophotrochozoa</taxon>
        <taxon>Mollusca</taxon>
        <taxon>Gastropoda</taxon>
        <taxon>Caenogastropoda</taxon>
        <taxon>Architaenioglossa</taxon>
        <taxon>Ampullarioidea</taxon>
        <taxon>Ampullariidae</taxon>
        <taxon>Pomacea</taxon>
    </lineage>
</organism>
<dbReference type="AlphaFoldDB" id="A0A2T7NBQ1"/>
<accession>A0A2T7NBQ1</accession>
<dbReference type="EMBL" id="PZQS01000014">
    <property type="protein sequence ID" value="PVD18572.1"/>
    <property type="molecule type" value="Genomic_DNA"/>
</dbReference>